<evidence type="ECO:0000313" key="10">
    <source>
        <dbReference type="Proteomes" id="UP000591071"/>
    </source>
</evidence>
<keyword evidence="7 9" id="KW-0456">Lyase</keyword>
<keyword evidence="5" id="KW-0408">Iron</keyword>
<evidence type="ECO:0000256" key="7">
    <source>
        <dbReference type="ARBA" id="ARBA00023239"/>
    </source>
</evidence>
<dbReference type="InterPro" id="IPR018136">
    <property type="entry name" value="Aconitase_4Fe-4S_BS"/>
</dbReference>
<dbReference type="PROSITE" id="PS00450">
    <property type="entry name" value="ACONITASE_1"/>
    <property type="match status" value="1"/>
</dbReference>
<dbReference type="RefSeq" id="WP_170087364.1">
    <property type="nucleotide sequence ID" value="NZ_JABAFG010000005.1"/>
</dbReference>
<dbReference type="AlphaFoldDB" id="A0A848BX99"/>
<dbReference type="NCBIfam" id="NF001614">
    <property type="entry name" value="PRK00402.1"/>
    <property type="match status" value="1"/>
</dbReference>
<dbReference type="GO" id="GO:0051539">
    <property type="term" value="F:4 iron, 4 sulfur cluster binding"/>
    <property type="evidence" value="ECO:0007669"/>
    <property type="project" value="UniProtKB-KW"/>
</dbReference>
<dbReference type="PRINTS" id="PR00415">
    <property type="entry name" value="ACONITASE"/>
</dbReference>
<dbReference type="InterPro" id="IPR006251">
    <property type="entry name" value="Homoacnase/IPMdehydase_lsu"/>
</dbReference>
<comment type="caution">
    <text evidence="9">The sequence shown here is derived from an EMBL/GenBank/DDBJ whole genome shotgun (WGS) entry which is preliminary data.</text>
</comment>
<feature type="domain" description="Aconitase/3-isopropylmalate dehydratase large subunit alpha/beta/alpha" evidence="8">
    <location>
        <begin position="20"/>
        <end position="283"/>
    </location>
</feature>
<evidence type="ECO:0000256" key="5">
    <source>
        <dbReference type="ARBA" id="ARBA00023004"/>
    </source>
</evidence>
<proteinExistence type="inferred from homology"/>
<keyword evidence="4" id="KW-0479">Metal-binding</keyword>
<dbReference type="SUPFAM" id="SSF53732">
    <property type="entry name" value="Aconitase iron-sulfur domain"/>
    <property type="match status" value="1"/>
</dbReference>
<organism evidence="9 10">
    <name type="scientific">Megasphaera hexanoica</name>
    <dbReference type="NCBI Taxonomy" id="1675036"/>
    <lineage>
        <taxon>Bacteria</taxon>
        <taxon>Bacillati</taxon>
        <taxon>Bacillota</taxon>
        <taxon>Negativicutes</taxon>
        <taxon>Veillonellales</taxon>
        <taxon>Veillonellaceae</taxon>
        <taxon>Megasphaera</taxon>
    </lineage>
</organism>
<dbReference type="GO" id="GO:0003861">
    <property type="term" value="F:3-isopropylmalate dehydratase activity"/>
    <property type="evidence" value="ECO:0007669"/>
    <property type="project" value="UniProtKB-EC"/>
</dbReference>
<keyword evidence="3" id="KW-0004">4Fe-4S</keyword>
<dbReference type="GO" id="GO:0046872">
    <property type="term" value="F:metal ion binding"/>
    <property type="evidence" value="ECO:0007669"/>
    <property type="project" value="UniProtKB-KW"/>
</dbReference>
<evidence type="ECO:0000313" key="9">
    <source>
        <dbReference type="EMBL" id="NME27906.1"/>
    </source>
</evidence>
<dbReference type="EMBL" id="JABAFG010000005">
    <property type="protein sequence ID" value="NME27906.1"/>
    <property type="molecule type" value="Genomic_DNA"/>
</dbReference>
<dbReference type="GO" id="GO:0009098">
    <property type="term" value="P:L-leucine biosynthetic process"/>
    <property type="evidence" value="ECO:0007669"/>
    <property type="project" value="InterPro"/>
</dbReference>
<accession>A0A848BX99</accession>
<evidence type="ECO:0000256" key="3">
    <source>
        <dbReference type="ARBA" id="ARBA00022485"/>
    </source>
</evidence>
<reference evidence="9 10" key="1">
    <citation type="submission" date="2020-04" db="EMBL/GenBank/DDBJ databases">
        <authorList>
            <person name="Hitch T.C.A."/>
            <person name="Wylensek D."/>
            <person name="Clavel T."/>
        </authorList>
    </citation>
    <scope>NUCLEOTIDE SEQUENCE [LARGE SCALE GENOMIC DNA]</scope>
    <source>
        <strain evidence="9 10">Oil-RF-744-FAT-WT-6-1</strain>
    </source>
</reference>
<dbReference type="NCBIfam" id="TIGR02086">
    <property type="entry name" value="IPMI_arch"/>
    <property type="match status" value="1"/>
</dbReference>
<dbReference type="Proteomes" id="UP000591071">
    <property type="component" value="Unassembled WGS sequence"/>
</dbReference>
<dbReference type="InterPro" id="IPR011826">
    <property type="entry name" value="HAcnase/IPMdehydase_lsu_prok"/>
</dbReference>
<dbReference type="PANTHER" id="PTHR43822:SF2">
    <property type="entry name" value="HOMOACONITASE, MITOCHONDRIAL"/>
    <property type="match status" value="1"/>
</dbReference>
<dbReference type="InterPro" id="IPR001030">
    <property type="entry name" value="Acoase/IPM_deHydtase_lsu_aba"/>
</dbReference>
<comment type="cofactor">
    <cofactor evidence="1">
        <name>[4Fe-4S] cluster</name>
        <dbReference type="ChEBI" id="CHEBI:49883"/>
    </cofactor>
</comment>
<comment type="similarity">
    <text evidence="2">Belongs to the aconitase/IPM isomerase family.</text>
</comment>
<keyword evidence="6" id="KW-0411">Iron-sulfur</keyword>
<dbReference type="EC" id="4.2.1.33" evidence="9"/>
<name>A0A848BX99_9FIRM</name>
<protein>
    <submittedName>
        <fullName evidence="9">3-isopropylmalate dehydratase large subunit</fullName>
        <ecNumber evidence="9">4.2.1.33</ecNumber>
    </submittedName>
</protein>
<evidence type="ECO:0000256" key="6">
    <source>
        <dbReference type="ARBA" id="ARBA00023014"/>
    </source>
</evidence>
<dbReference type="InterPro" id="IPR050067">
    <property type="entry name" value="IPM_dehydratase_rel_enz"/>
</dbReference>
<dbReference type="InterPro" id="IPR036008">
    <property type="entry name" value="Aconitase_4Fe-4S_dom"/>
</dbReference>
<dbReference type="PANTHER" id="PTHR43822">
    <property type="entry name" value="HOMOACONITASE, MITOCHONDRIAL-RELATED"/>
    <property type="match status" value="1"/>
</dbReference>
<evidence type="ECO:0000256" key="1">
    <source>
        <dbReference type="ARBA" id="ARBA00001966"/>
    </source>
</evidence>
<dbReference type="Gene3D" id="3.30.499.10">
    <property type="entry name" value="Aconitase, domain 3"/>
    <property type="match status" value="2"/>
</dbReference>
<evidence type="ECO:0000256" key="2">
    <source>
        <dbReference type="ARBA" id="ARBA00007185"/>
    </source>
</evidence>
<sequence>MGHTLAEKILMHNTGVADCRPGDIVITHPDCVMFHDIYTTNVYRKFKEMGFTKSWDPEKVIIMFDHLLPTCLPLDGDHLKYGYQFAEEFGARKVHAGDGICHQLMPELGYARPGDVVFVTDSHTTTYGAVSAFSTGIGYTEMAAVLGTGEMWVRVPSAIKIQIDGTLPDGVCSKDIALRILGDLKAAGGTYKSLEFCGSTIDAMPVDERLTIANMAVECGAKVGLFAPTKESCAYSNVNYDDVSWLHFDDDAEYEKVLTYKAEDMVPYIAAHPYVDNVKPLSELEGMKVDKVFIGSCTNGRLQDLAAAARVLEGRHIAPHMELLITPASRSIFKQAIALGYIQTFIQAGAMVTHPYCSLCEGRSGGLLSDDEVLLGTNNRNFLGRLGSPKSKTYLSSPAVAAATAVAGHLIHPADLK</sequence>
<dbReference type="Pfam" id="PF00330">
    <property type="entry name" value="Aconitase"/>
    <property type="match status" value="1"/>
</dbReference>
<gene>
    <name evidence="9" type="ORF">HF872_04610</name>
</gene>
<dbReference type="NCBIfam" id="TIGR01343">
    <property type="entry name" value="hacA_fam"/>
    <property type="match status" value="1"/>
</dbReference>
<evidence type="ECO:0000259" key="8">
    <source>
        <dbReference type="Pfam" id="PF00330"/>
    </source>
</evidence>
<evidence type="ECO:0000256" key="4">
    <source>
        <dbReference type="ARBA" id="ARBA00022723"/>
    </source>
</evidence>
<dbReference type="InterPro" id="IPR015931">
    <property type="entry name" value="Acnase/IPM_dHydase_lsu_aba_1/3"/>
</dbReference>